<dbReference type="EMBL" id="AP022324">
    <property type="protein sequence ID" value="BBU43708.1"/>
    <property type="molecule type" value="Genomic_DNA"/>
</dbReference>
<proteinExistence type="predicted"/>
<evidence type="ECO:0000313" key="2">
    <source>
        <dbReference type="EMBL" id="BBU43708.1"/>
    </source>
</evidence>
<dbReference type="SMART" id="SM00235">
    <property type="entry name" value="ZnMc"/>
    <property type="match status" value="1"/>
</dbReference>
<sequence length="248" mass="27797">MHSLPFCRCRSDKDPQLSYENAIAVNPLNAPNSASSGSRKKRSVAQHGKLWPTGSTLKVSFLGSPSADLKEAITDVAAKWLPYGNIRFRFMKNNTTDADITILTSNERGPINECAIGTDCLLDRPWESMVLTVRPEQGDYFTHTVLHEFGHALGAQHEHQHPDAEIPWNKALIHSLHIGIPGWSAQDVEQQYFTPLPASGLLTTPYDPLSVMHYQVQPELTDGSFEIKLNTELSEKDKTFMSRAYPYY</sequence>
<reference evidence="2 3" key="1">
    <citation type="submission" date="2020-01" db="EMBL/GenBank/DDBJ databases">
        <title>Complete Genome Sequence of Pseudomonas putida Strain TS312, Harboring the HdtS type N-acyl-homoserine Lactone Synthase, Isolated from a Paper Mill.</title>
        <authorList>
            <person name="Hosoe A."/>
            <person name="Suenaga T."/>
            <person name="Sugi T."/>
            <person name="Izumi T."/>
            <person name="Nagai N."/>
            <person name="Terada A."/>
        </authorList>
    </citation>
    <scope>NUCLEOTIDE SEQUENCE [LARGE SCALE GENOMIC DNA]</scope>
    <source>
        <strain evidence="2 3">TS312</strain>
    </source>
</reference>
<evidence type="ECO:0000259" key="1">
    <source>
        <dbReference type="SMART" id="SM00235"/>
    </source>
</evidence>
<dbReference type="RefSeq" id="WP_161989720.1">
    <property type="nucleotide sequence ID" value="NZ_AP022324.1"/>
</dbReference>
<organism evidence="2 3">
    <name type="scientific">Pseudomonas putida</name>
    <name type="common">Arthrobacter siderocapsulatus</name>
    <dbReference type="NCBI Taxonomy" id="303"/>
    <lineage>
        <taxon>Bacteria</taxon>
        <taxon>Pseudomonadati</taxon>
        <taxon>Pseudomonadota</taxon>
        <taxon>Gammaproteobacteria</taxon>
        <taxon>Pseudomonadales</taxon>
        <taxon>Pseudomonadaceae</taxon>
        <taxon>Pseudomonas</taxon>
    </lineage>
</organism>
<evidence type="ECO:0000313" key="3">
    <source>
        <dbReference type="Proteomes" id="UP000464661"/>
    </source>
</evidence>
<feature type="domain" description="Peptidase metallopeptidase" evidence="1">
    <location>
        <begin position="47"/>
        <end position="190"/>
    </location>
</feature>
<dbReference type="GO" id="GO:0006508">
    <property type="term" value="P:proteolysis"/>
    <property type="evidence" value="ECO:0007669"/>
    <property type="project" value="InterPro"/>
</dbReference>
<dbReference type="Proteomes" id="UP000464661">
    <property type="component" value="Chromosome"/>
</dbReference>
<name>A0A7U6M0M2_PSEPU</name>
<dbReference type="AlphaFoldDB" id="A0A7U6M0M2"/>
<accession>A0A7U6M0M2</accession>
<protein>
    <recommendedName>
        <fullName evidence="1">Peptidase metallopeptidase domain-containing protein</fullName>
    </recommendedName>
</protein>
<dbReference type="GO" id="GO:0008270">
    <property type="term" value="F:zinc ion binding"/>
    <property type="evidence" value="ECO:0007669"/>
    <property type="project" value="InterPro"/>
</dbReference>
<dbReference type="InterPro" id="IPR024079">
    <property type="entry name" value="MetalloPept_cat_dom_sf"/>
</dbReference>
<dbReference type="SUPFAM" id="SSF55486">
    <property type="entry name" value="Metalloproteases ('zincins'), catalytic domain"/>
    <property type="match status" value="1"/>
</dbReference>
<dbReference type="InterPro" id="IPR006026">
    <property type="entry name" value="Peptidase_Metallo"/>
</dbReference>
<gene>
    <name evidence="2" type="ORF">PPTS312_16230</name>
</gene>
<dbReference type="Gene3D" id="3.40.390.10">
    <property type="entry name" value="Collagenase (Catalytic Domain)"/>
    <property type="match status" value="1"/>
</dbReference>
<dbReference type="GO" id="GO:0008237">
    <property type="term" value="F:metallopeptidase activity"/>
    <property type="evidence" value="ECO:0007669"/>
    <property type="project" value="InterPro"/>
</dbReference>